<dbReference type="Proteomes" id="UP000477680">
    <property type="component" value="Chromosome"/>
</dbReference>
<evidence type="ECO:0000313" key="3">
    <source>
        <dbReference type="EMBL" id="QIB65407.1"/>
    </source>
</evidence>
<reference evidence="3 4" key="1">
    <citation type="submission" date="2020-02" db="EMBL/GenBank/DDBJ databases">
        <title>Genome sequencing for Kineobactrum sp. M2.</title>
        <authorList>
            <person name="Park S.-J."/>
        </authorList>
    </citation>
    <scope>NUCLEOTIDE SEQUENCE [LARGE SCALE GENOMIC DNA]</scope>
    <source>
        <strain evidence="3 4">M2</strain>
    </source>
</reference>
<sequence>MTDSICILRLSAIGDVTHVIPVVLSLQQQRPGTVITWIIGKLEHRLVGDLPGVEFIVFDKKAGPRAYLDLHRQLRGRHFDALLQMQVALRANVAAALVPARIKVGYDRARSKDLHGLFINQRIAATPGQHVRDALASFLEPLGLEAAPPVWEIPLSAADHDFARAQLDPAHLNLVISPCASHRLRNWPAERYAALADHAIRQHGMRVVLVGSPAAFERAMCAAIEAAMEGPVHNLSGQDTLKQLAALLTHADLLLAPDTGPAHIASAVGTDVLGLYAASNPHRSGPYRSIEWCVDRYPEALLKFTGKRVEEARWGAKAEYPGAMELITVRDACEMLDRWVAARRPSRG</sequence>
<keyword evidence="1" id="KW-0328">Glycosyltransferase</keyword>
<dbReference type="GO" id="GO:0009244">
    <property type="term" value="P:lipopolysaccharide core region biosynthetic process"/>
    <property type="evidence" value="ECO:0007669"/>
    <property type="project" value="TreeGrafter"/>
</dbReference>
<dbReference type="PANTHER" id="PTHR30160">
    <property type="entry name" value="TETRAACYLDISACCHARIDE 4'-KINASE-RELATED"/>
    <property type="match status" value="1"/>
</dbReference>
<dbReference type="KEGG" id="kim:G3T16_08340"/>
<gene>
    <name evidence="3" type="ORF">G3T16_08340</name>
</gene>
<keyword evidence="2 3" id="KW-0808">Transferase</keyword>
<evidence type="ECO:0000256" key="2">
    <source>
        <dbReference type="ARBA" id="ARBA00022679"/>
    </source>
</evidence>
<dbReference type="CDD" id="cd03789">
    <property type="entry name" value="GT9_LPS_heptosyltransferase"/>
    <property type="match status" value="1"/>
</dbReference>
<accession>A0A6C0U357</accession>
<dbReference type="Pfam" id="PF01075">
    <property type="entry name" value="Glyco_transf_9"/>
    <property type="match status" value="1"/>
</dbReference>
<dbReference type="PANTHER" id="PTHR30160:SF21">
    <property type="entry name" value="LIPOPOLYSACCHARIDE CORE HEPTOSYLTRANSFERASE OPSX"/>
    <property type="match status" value="1"/>
</dbReference>
<protein>
    <submittedName>
        <fullName evidence="3">Glycosyltransferase family 9 protein</fullName>
    </submittedName>
</protein>
<dbReference type="InterPro" id="IPR051199">
    <property type="entry name" value="LPS_LOS_Heptosyltrfase"/>
</dbReference>
<name>A0A6C0U357_9GAMM</name>
<dbReference type="SUPFAM" id="SSF53756">
    <property type="entry name" value="UDP-Glycosyltransferase/glycogen phosphorylase"/>
    <property type="match status" value="1"/>
</dbReference>
<evidence type="ECO:0000313" key="4">
    <source>
        <dbReference type="Proteomes" id="UP000477680"/>
    </source>
</evidence>
<dbReference type="RefSeq" id="WP_163494646.1">
    <property type="nucleotide sequence ID" value="NZ_CP048711.1"/>
</dbReference>
<dbReference type="EMBL" id="CP048711">
    <property type="protein sequence ID" value="QIB65407.1"/>
    <property type="molecule type" value="Genomic_DNA"/>
</dbReference>
<evidence type="ECO:0000256" key="1">
    <source>
        <dbReference type="ARBA" id="ARBA00022676"/>
    </source>
</evidence>
<dbReference type="AlphaFoldDB" id="A0A6C0U357"/>
<keyword evidence="4" id="KW-1185">Reference proteome</keyword>
<proteinExistence type="predicted"/>
<dbReference type="GO" id="GO:0008713">
    <property type="term" value="F:ADP-heptose-lipopolysaccharide heptosyltransferase activity"/>
    <property type="evidence" value="ECO:0007669"/>
    <property type="project" value="TreeGrafter"/>
</dbReference>
<dbReference type="GO" id="GO:0005829">
    <property type="term" value="C:cytosol"/>
    <property type="evidence" value="ECO:0007669"/>
    <property type="project" value="TreeGrafter"/>
</dbReference>
<organism evidence="3 4">
    <name type="scientific">Kineobactrum salinum</name>
    <dbReference type="NCBI Taxonomy" id="2708301"/>
    <lineage>
        <taxon>Bacteria</taxon>
        <taxon>Pseudomonadati</taxon>
        <taxon>Pseudomonadota</taxon>
        <taxon>Gammaproteobacteria</taxon>
        <taxon>Cellvibrionales</taxon>
        <taxon>Halieaceae</taxon>
        <taxon>Kineobactrum</taxon>
    </lineage>
</organism>
<dbReference type="Gene3D" id="3.40.50.2000">
    <property type="entry name" value="Glycogen Phosphorylase B"/>
    <property type="match status" value="2"/>
</dbReference>
<dbReference type="InterPro" id="IPR002201">
    <property type="entry name" value="Glyco_trans_9"/>
</dbReference>